<feature type="chain" id="PRO_5040937552" evidence="1">
    <location>
        <begin position="24"/>
        <end position="703"/>
    </location>
</feature>
<protein>
    <submittedName>
        <fullName evidence="3">DUF11 domain-containing protein</fullName>
    </submittedName>
</protein>
<feature type="signal peptide" evidence="1">
    <location>
        <begin position="1"/>
        <end position="23"/>
    </location>
</feature>
<keyword evidence="1" id="KW-0732">Signal</keyword>
<name>A0A9X3S943_9ACTN</name>
<sequence length="703" mass="71660">MMRCGSLLLAAVLLLIGAPMAHADREFSVAFSQNVRGNIAIAANSQMTCPESAECAVARTAPATFTGAAPDWSINNDWFEELFVGATPPFTNSSSAQLALPAGASVLSARLYWFGAGEAPPAGSTVRLVTPAANVAVSPTKPYDLSTYGYYQGIADVTAAVAAGGGGRYTVADIPGVTGTGKAAGWALVVAYGLGTEPARNLTVFDGLRTVNEGDPPRDIDVTGFQTPKTGPVRTTVGFITYEGDRGVAGDGAAIADVTGGPAVPTFQPLANATNPATNLFNSTVSTGGIEVAGREPGHSNTLGMDADLIDATGALGNDATAARVRLTTFGDVYLPAVVTFATELHMPDVTQTMTVTDSTGGKAVPGDVLTYEVTGSNGGQDGAVDLAVADRIPAGTTYVPGSASITPAAGTATFDAAADTVRFAAPAIASGGTYTARFQVKVGAGETAITNTADTTYKGATMGLPVALSSSTTTERGVALALPEPTPGPDPTPLPGPGPVVVPAPPKVDLTRACSQRPLVLLNVLERSGRVTLVGAADTALAGQTVGLHYADGRQVAKTTIAADGSFSTTAPLPPKAHRGTTRARYSARVGRQRSPELKLTRRVVVEPPVVRAGSVRLRGRVVAPFARPRAQIVITQQLTCGGAETPVARVKPDARGAFTATVAVPAGAPAAIYRVSTRVQRSTSNPKTFPTFGLPQAVELG</sequence>
<dbReference type="Pfam" id="PF01345">
    <property type="entry name" value="DUF11"/>
    <property type="match status" value="1"/>
</dbReference>
<evidence type="ECO:0000256" key="1">
    <source>
        <dbReference type="SAM" id="SignalP"/>
    </source>
</evidence>
<evidence type="ECO:0000259" key="2">
    <source>
        <dbReference type="Pfam" id="PF01345"/>
    </source>
</evidence>
<reference evidence="3" key="1">
    <citation type="submission" date="2022-10" db="EMBL/GenBank/DDBJ databases">
        <title>The WGS of Solirubrobacter phytolaccae KCTC 29190.</title>
        <authorList>
            <person name="Jiang Z."/>
        </authorList>
    </citation>
    <scope>NUCLEOTIDE SEQUENCE</scope>
    <source>
        <strain evidence="3">KCTC 29190</strain>
    </source>
</reference>
<dbReference type="RefSeq" id="WP_270027343.1">
    <property type="nucleotide sequence ID" value="NZ_JAPDDP010000044.1"/>
</dbReference>
<dbReference type="NCBIfam" id="TIGR01451">
    <property type="entry name" value="B_ant_repeat"/>
    <property type="match status" value="1"/>
</dbReference>
<dbReference type="AlphaFoldDB" id="A0A9X3S943"/>
<dbReference type="EMBL" id="JAPDDP010000044">
    <property type="protein sequence ID" value="MDA0182959.1"/>
    <property type="molecule type" value="Genomic_DNA"/>
</dbReference>
<dbReference type="InterPro" id="IPR001434">
    <property type="entry name" value="OmcB-like_DUF11"/>
</dbReference>
<gene>
    <name evidence="3" type="ORF">OJ997_21800</name>
</gene>
<comment type="caution">
    <text evidence="3">The sequence shown here is derived from an EMBL/GenBank/DDBJ whole genome shotgun (WGS) entry which is preliminary data.</text>
</comment>
<dbReference type="InterPro" id="IPR047589">
    <property type="entry name" value="DUF11_rpt"/>
</dbReference>
<evidence type="ECO:0000313" key="3">
    <source>
        <dbReference type="EMBL" id="MDA0182959.1"/>
    </source>
</evidence>
<accession>A0A9X3S943</accession>
<dbReference type="Proteomes" id="UP001147653">
    <property type="component" value="Unassembled WGS sequence"/>
</dbReference>
<dbReference type="PANTHER" id="PTHR34819">
    <property type="entry name" value="LARGE CYSTEINE-RICH PERIPLASMIC PROTEIN OMCB"/>
    <property type="match status" value="1"/>
</dbReference>
<proteinExistence type="predicted"/>
<organism evidence="3 4">
    <name type="scientific">Solirubrobacter phytolaccae</name>
    <dbReference type="NCBI Taxonomy" id="1404360"/>
    <lineage>
        <taxon>Bacteria</taxon>
        <taxon>Bacillati</taxon>
        <taxon>Actinomycetota</taxon>
        <taxon>Thermoleophilia</taxon>
        <taxon>Solirubrobacterales</taxon>
        <taxon>Solirubrobacteraceae</taxon>
        <taxon>Solirubrobacter</taxon>
    </lineage>
</organism>
<feature type="domain" description="DUF11" evidence="2">
    <location>
        <begin position="354"/>
        <end position="457"/>
    </location>
</feature>
<keyword evidence="4" id="KW-1185">Reference proteome</keyword>
<dbReference type="InterPro" id="IPR051172">
    <property type="entry name" value="Chlamydia_OmcB"/>
</dbReference>
<dbReference type="PANTHER" id="PTHR34819:SF3">
    <property type="entry name" value="CELL SURFACE PROTEIN"/>
    <property type="match status" value="1"/>
</dbReference>
<evidence type="ECO:0000313" key="4">
    <source>
        <dbReference type="Proteomes" id="UP001147653"/>
    </source>
</evidence>